<accession>A0AAD5JUE6</accession>
<gene>
    <name evidence="3" type="ORF">BDA99DRAFT_540589</name>
</gene>
<protein>
    <submittedName>
        <fullName evidence="3">Uncharacterized protein</fullName>
    </submittedName>
</protein>
<keyword evidence="2" id="KW-0472">Membrane</keyword>
<reference evidence="3" key="2">
    <citation type="submission" date="2023-02" db="EMBL/GenBank/DDBJ databases">
        <authorList>
            <consortium name="DOE Joint Genome Institute"/>
            <person name="Mondo S.J."/>
            <person name="Chang Y."/>
            <person name="Wang Y."/>
            <person name="Ahrendt S."/>
            <person name="Andreopoulos W."/>
            <person name="Barry K."/>
            <person name="Beard J."/>
            <person name="Benny G.L."/>
            <person name="Blankenship S."/>
            <person name="Bonito G."/>
            <person name="Cuomo C."/>
            <person name="Desiro A."/>
            <person name="Gervers K.A."/>
            <person name="Hundley H."/>
            <person name="Kuo A."/>
            <person name="LaButti K."/>
            <person name="Lang B.F."/>
            <person name="Lipzen A."/>
            <person name="O'Donnell K."/>
            <person name="Pangilinan J."/>
            <person name="Reynolds N."/>
            <person name="Sandor L."/>
            <person name="Smith M.W."/>
            <person name="Tsang A."/>
            <person name="Grigoriev I.V."/>
            <person name="Stajich J.E."/>
            <person name="Spatafora J.W."/>
        </authorList>
    </citation>
    <scope>NUCLEOTIDE SEQUENCE</scope>
    <source>
        <strain evidence="3">RSA 2281</strain>
    </source>
</reference>
<reference evidence="3" key="1">
    <citation type="journal article" date="2022" name="IScience">
        <title>Evolution of zygomycete secretomes and the origins of terrestrial fungal ecologies.</title>
        <authorList>
            <person name="Chang Y."/>
            <person name="Wang Y."/>
            <person name="Mondo S."/>
            <person name="Ahrendt S."/>
            <person name="Andreopoulos W."/>
            <person name="Barry K."/>
            <person name="Beard J."/>
            <person name="Benny G.L."/>
            <person name="Blankenship S."/>
            <person name="Bonito G."/>
            <person name="Cuomo C."/>
            <person name="Desiro A."/>
            <person name="Gervers K.A."/>
            <person name="Hundley H."/>
            <person name="Kuo A."/>
            <person name="LaButti K."/>
            <person name="Lang B.F."/>
            <person name="Lipzen A."/>
            <person name="O'Donnell K."/>
            <person name="Pangilinan J."/>
            <person name="Reynolds N."/>
            <person name="Sandor L."/>
            <person name="Smith M.E."/>
            <person name="Tsang A."/>
            <person name="Grigoriev I.V."/>
            <person name="Stajich J.E."/>
            <person name="Spatafora J.W."/>
        </authorList>
    </citation>
    <scope>NUCLEOTIDE SEQUENCE</scope>
    <source>
        <strain evidence="3">RSA 2281</strain>
    </source>
</reference>
<dbReference type="AlphaFoldDB" id="A0AAD5JUE6"/>
<dbReference type="Proteomes" id="UP001209540">
    <property type="component" value="Unassembled WGS sequence"/>
</dbReference>
<feature type="region of interest" description="Disordered" evidence="1">
    <location>
        <begin position="70"/>
        <end position="91"/>
    </location>
</feature>
<evidence type="ECO:0000256" key="1">
    <source>
        <dbReference type="SAM" id="MobiDB-lite"/>
    </source>
</evidence>
<sequence>MIIVYKIVLPFLEDYNHQHHYLVLIYHDTLTSVTTETINNNVLWKMVRSICKEEVYKKKGLKVEKGARTVKEEPKNEIHHEQQNNQEGNRCSEQDNFKSFAFILLMTLYLALLTIVLDGIQQDASLFPIT</sequence>
<evidence type="ECO:0000256" key="2">
    <source>
        <dbReference type="SAM" id="Phobius"/>
    </source>
</evidence>
<evidence type="ECO:0000313" key="4">
    <source>
        <dbReference type="Proteomes" id="UP001209540"/>
    </source>
</evidence>
<name>A0AAD5JUE6_9FUNG</name>
<keyword evidence="2" id="KW-0812">Transmembrane</keyword>
<organism evidence="3 4">
    <name type="scientific">Phascolomyces articulosus</name>
    <dbReference type="NCBI Taxonomy" id="60185"/>
    <lineage>
        <taxon>Eukaryota</taxon>
        <taxon>Fungi</taxon>
        <taxon>Fungi incertae sedis</taxon>
        <taxon>Mucoromycota</taxon>
        <taxon>Mucoromycotina</taxon>
        <taxon>Mucoromycetes</taxon>
        <taxon>Mucorales</taxon>
        <taxon>Lichtheimiaceae</taxon>
        <taxon>Phascolomyces</taxon>
    </lineage>
</organism>
<evidence type="ECO:0000313" key="3">
    <source>
        <dbReference type="EMBL" id="KAI9253988.1"/>
    </source>
</evidence>
<dbReference type="EMBL" id="JAIXMP010000025">
    <property type="protein sequence ID" value="KAI9253988.1"/>
    <property type="molecule type" value="Genomic_DNA"/>
</dbReference>
<keyword evidence="4" id="KW-1185">Reference proteome</keyword>
<keyword evidence="2" id="KW-1133">Transmembrane helix</keyword>
<feature type="transmembrane region" description="Helical" evidence="2">
    <location>
        <begin position="100"/>
        <end position="120"/>
    </location>
</feature>
<feature type="compositionally biased region" description="Basic and acidic residues" evidence="1">
    <location>
        <begin position="70"/>
        <end position="82"/>
    </location>
</feature>
<proteinExistence type="predicted"/>
<comment type="caution">
    <text evidence="3">The sequence shown here is derived from an EMBL/GenBank/DDBJ whole genome shotgun (WGS) entry which is preliminary data.</text>
</comment>